<feature type="region of interest" description="Disordered" evidence="2">
    <location>
        <begin position="586"/>
        <end position="633"/>
    </location>
</feature>
<feature type="repeat" description="RCC1" evidence="1">
    <location>
        <begin position="177"/>
        <end position="232"/>
    </location>
</feature>
<dbReference type="Pfam" id="PF12937">
    <property type="entry name" value="F-box-like"/>
    <property type="match status" value="1"/>
</dbReference>
<feature type="repeat" description="RCC1" evidence="1">
    <location>
        <begin position="503"/>
        <end position="574"/>
    </location>
</feature>
<reference evidence="4" key="1">
    <citation type="submission" date="2013-07" db="EMBL/GenBank/DDBJ databases">
        <title>The Genome Sequence of Cryptococcus dejecticola CBS10117.</title>
        <authorList>
            <consortium name="The Broad Institute Genome Sequencing Platform"/>
            <person name="Cuomo C."/>
            <person name="Litvintseva A."/>
            <person name="Chen Y."/>
            <person name="Heitman J."/>
            <person name="Sun S."/>
            <person name="Springer D."/>
            <person name="Dromer F."/>
            <person name="Young S.K."/>
            <person name="Zeng Q."/>
            <person name="Gargeya S."/>
            <person name="Fitzgerald M."/>
            <person name="Abouelleil A."/>
            <person name="Alvarado L."/>
            <person name="Berlin A.M."/>
            <person name="Chapman S.B."/>
            <person name="Dewar J."/>
            <person name="Goldberg J."/>
            <person name="Griggs A."/>
            <person name="Gujja S."/>
            <person name="Hansen M."/>
            <person name="Howarth C."/>
            <person name="Imamovic A."/>
            <person name="Larimer J."/>
            <person name="McCowan C."/>
            <person name="Murphy C."/>
            <person name="Pearson M."/>
            <person name="Priest M."/>
            <person name="Roberts A."/>
            <person name="Saif S."/>
            <person name="Shea T."/>
            <person name="Sykes S."/>
            <person name="Wortman J."/>
            <person name="Nusbaum C."/>
            <person name="Birren B."/>
        </authorList>
    </citation>
    <scope>NUCLEOTIDE SEQUENCE [LARGE SCALE GENOMIC DNA]</scope>
    <source>
        <strain evidence="4">CBS 10117</strain>
    </source>
</reference>
<dbReference type="InterPro" id="IPR000408">
    <property type="entry name" value="Reg_chr_condens"/>
</dbReference>
<dbReference type="Pfam" id="PF13540">
    <property type="entry name" value="RCC1_2"/>
    <property type="match status" value="1"/>
</dbReference>
<reference evidence="5" key="3">
    <citation type="submission" date="2024-02" db="EMBL/GenBank/DDBJ databases">
        <title>Comparative genomics of Cryptococcus and Kwoniella reveals pathogenesis evolution and contrasting modes of karyotype evolution via chromosome fusion or intercentromeric recombination.</title>
        <authorList>
            <person name="Coelho M.A."/>
            <person name="David-Palma M."/>
            <person name="Shea T."/>
            <person name="Bowers K."/>
            <person name="McGinley-Smith S."/>
            <person name="Mohammad A.W."/>
            <person name="Gnirke A."/>
            <person name="Yurkov A.M."/>
            <person name="Nowrousian M."/>
            <person name="Sun S."/>
            <person name="Cuomo C.A."/>
            <person name="Heitman J."/>
        </authorList>
    </citation>
    <scope>NUCLEOTIDE SEQUENCE</scope>
    <source>
        <strain evidence="5">CBS 10117</strain>
    </source>
</reference>
<dbReference type="PROSITE" id="PS50012">
    <property type="entry name" value="RCC1_3"/>
    <property type="match status" value="2"/>
</dbReference>
<feature type="region of interest" description="Disordered" evidence="2">
    <location>
        <begin position="706"/>
        <end position="765"/>
    </location>
</feature>
<evidence type="ECO:0000313" key="5">
    <source>
        <dbReference type="EMBL" id="WWC60959.1"/>
    </source>
</evidence>
<dbReference type="Gene3D" id="1.20.1280.50">
    <property type="match status" value="1"/>
</dbReference>
<sequence>MPSLTDIPNEVVLDHLLPALPLRDLVTLSSVNRQYNSLTSDPTFWRTKTLQDFTFPSTSHPSAISTSNWWKRVYLGLLRPKAYVWGSSDNNRLGGAEAHTTKRFNRFVDLPSEISWNPSPDGTSKTWSEGLQDSLTSAISGKTADQDGGLDKVVCGANGIVDLQAGGWSFTARQSDGSVWVWGQLDGTRPGFRLHSWEDKHCPCPYPTRIPLPCKAESISAGRRHLLVLDSDNLVWELRAWGRAYHHTSAELTAPVGHGTTRSPPHIVQLSTGWQHSAALTAKGEIHIWFPFSEAYESCLTPVGELSGPLSDSEEKKEQRGLKYGEVGEGILMTLPPLPSRPAAEPSNASTSEIETKSRNRFARKKELDVEWNEYTASRTPKLLEEEQRVVKVASGEDFILALKKNGEVWLTRIKEGVIPRWQYMIFFSTPKITHLTAQFRSFTTYATPTALSTDSAVYHTRLPDSLENVPDILPDQLDLLQNKGIIQIAIGDYHYAALNDKGEMFTWGQGDSGQLGQGRDRVGHEPLQVTFPQDQLDSEIGHTEGQNENRQGEESFVFSITAGGWHTGALVLGDSKNRKIPLEKQTKEVDVENPQEGNGEQQSNWPRSLWNPFGNNPTVPVPPAGPSNRGGGPVRAMPFYRVGFAGRSAHIGAGRGDPLDDTHEQASQQAQGAGRGGRGGQSIFRVGFAGRGGNLAGAGRGAAFDGAEGQNNGQGPPRGGAPIFRVGFAGRGGNLAGCGREGGGASDDAEAEGTDRAPDGTQHD</sequence>
<feature type="region of interest" description="Disordered" evidence="2">
    <location>
        <begin position="652"/>
        <end position="686"/>
    </location>
</feature>
<dbReference type="PANTHER" id="PTHR45982:SF3">
    <property type="entry name" value="F-BOX PROTEIN POF9"/>
    <property type="match status" value="1"/>
</dbReference>
<dbReference type="Gene3D" id="2.130.10.30">
    <property type="entry name" value="Regulator of chromosome condensation 1/beta-lactamase-inhibitor protein II"/>
    <property type="match status" value="2"/>
</dbReference>
<dbReference type="GO" id="GO:0005737">
    <property type="term" value="C:cytoplasm"/>
    <property type="evidence" value="ECO:0007669"/>
    <property type="project" value="TreeGrafter"/>
</dbReference>
<evidence type="ECO:0000259" key="3">
    <source>
        <dbReference type="Pfam" id="PF12937"/>
    </source>
</evidence>
<feature type="domain" description="F-box" evidence="3">
    <location>
        <begin position="6"/>
        <end position="50"/>
    </location>
</feature>
<dbReference type="InterPro" id="IPR051553">
    <property type="entry name" value="Ran_GTPase-activating"/>
</dbReference>
<dbReference type="AlphaFoldDB" id="A0A1A6A709"/>
<feature type="compositionally biased region" description="Basic and acidic residues" evidence="2">
    <location>
        <begin position="754"/>
        <end position="765"/>
    </location>
</feature>
<dbReference type="RefSeq" id="XP_018263687.1">
    <property type="nucleotide sequence ID" value="XM_018406879.1"/>
</dbReference>
<keyword evidence="6" id="KW-1185">Reference proteome</keyword>
<dbReference type="InterPro" id="IPR009091">
    <property type="entry name" value="RCC1/BLIP-II"/>
</dbReference>
<dbReference type="GO" id="GO:0005085">
    <property type="term" value="F:guanyl-nucleotide exchange factor activity"/>
    <property type="evidence" value="ECO:0007669"/>
    <property type="project" value="TreeGrafter"/>
</dbReference>
<evidence type="ECO:0000256" key="2">
    <source>
        <dbReference type="SAM" id="MobiDB-lite"/>
    </source>
</evidence>
<reference evidence="5" key="2">
    <citation type="submission" date="2013-07" db="EMBL/GenBank/DDBJ databases">
        <authorList>
            <consortium name="The Broad Institute Genome Sequencing Platform"/>
            <person name="Cuomo C."/>
            <person name="Litvintseva A."/>
            <person name="Chen Y."/>
            <person name="Heitman J."/>
            <person name="Sun S."/>
            <person name="Springer D."/>
            <person name="Dromer F."/>
            <person name="Young S.K."/>
            <person name="Zeng Q."/>
            <person name="Gargeya S."/>
            <person name="Fitzgerald M."/>
            <person name="Abouelleil A."/>
            <person name="Alvarado L."/>
            <person name="Berlin A.M."/>
            <person name="Chapman S.B."/>
            <person name="Dewar J."/>
            <person name="Goldberg J."/>
            <person name="Griggs A."/>
            <person name="Gujja S."/>
            <person name="Hansen M."/>
            <person name="Howarth C."/>
            <person name="Imamovic A."/>
            <person name="Larimer J."/>
            <person name="McCowan C."/>
            <person name="Murphy C."/>
            <person name="Pearson M."/>
            <person name="Priest M."/>
            <person name="Roberts A."/>
            <person name="Saif S."/>
            <person name="Shea T."/>
            <person name="Sykes S."/>
            <person name="Wortman J."/>
            <person name="Nusbaum C."/>
            <person name="Birren B."/>
        </authorList>
    </citation>
    <scope>NUCLEOTIDE SEQUENCE</scope>
    <source>
        <strain evidence="5">CBS 10117</strain>
    </source>
</reference>
<dbReference type="STRING" id="1296121.A0A1A6A709"/>
<accession>A0A1A6A709</accession>
<dbReference type="SUPFAM" id="SSF81383">
    <property type="entry name" value="F-box domain"/>
    <property type="match status" value="1"/>
</dbReference>
<evidence type="ECO:0000313" key="6">
    <source>
        <dbReference type="Proteomes" id="UP000078595"/>
    </source>
</evidence>
<dbReference type="PANTHER" id="PTHR45982">
    <property type="entry name" value="REGULATOR OF CHROMOSOME CONDENSATION"/>
    <property type="match status" value="1"/>
</dbReference>
<dbReference type="VEuPathDB" id="FungiDB:I303_03559"/>
<dbReference type="KEGG" id="kdj:28967258"/>
<feature type="region of interest" description="Disordered" evidence="2">
    <location>
        <begin position="335"/>
        <end position="357"/>
    </location>
</feature>
<dbReference type="InterPro" id="IPR001810">
    <property type="entry name" value="F-box_dom"/>
</dbReference>
<gene>
    <name evidence="4" type="ORF">I303_03559</name>
    <name evidence="5" type="ORF">I303_103536</name>
</gene>
<dbReference type="Proteomes" id="UP000078595">
    <property type="component" value="Chromosome 4"/>
</dbReference>
<evidence type="ECO:0000256" key="1">
    <source>
        <dbReference type="PROSITE-ProRule" id="PRU00235"/>
    </source>
</evidence>
<dbReference type="InterPro" id="IPR036047">
    <property type="entry name" value="F-box-like_dom_sf"/>
</dbReference>
<evidence type="ECO:0000313" key="4">
    <source>
        <dbReference type="EMBL" id="OBR85845.1"/>
    </source>
</evidence>
<feature type="compositionally biased region" description="Gly residues" evidence="2">
    <location>
        <begin position="730"/>
        <end position="746"/>
    </location>
</feature>
<dbReference type="OrthoDB" id="61110at2759"/>
<dbReference type="SUPFAM" id="SSF50985">
    <property type="entry name" value="RCC1/BLIP-II"/>
    <property type="match status" value="2"/>
</dbReference>
<dbReference type="EMBL" id="KI894030">
    <property type="protein sequence ID" value="OBR85845.1"/>
    <property type="molecule type" value="Genomic_DNA"/>
</dbReference>
<proteinExistence type="predicted"/>
<feature type="compositionally biased region" description="Low complexity" evidence="2">
    <location>
        <begin position="706"/>
        <end position="716"/>
    </location>
</feature>
<name>A0A1A6A709_9TREE</name>
<feature type="compositionally biased region" description="Polar residues" evidence="2">
    <location>
        <begin position="596"/>
        <end position="607"/>
    </location>
</feature>
<dbReference type="EMBL" id="CP144533">
    <property type="protein sequence ID" value="WWC60959.1"/>
    <property type="molecule type" value="Genomic_DNA"/>
</dbReference>
<organism evidence="4">
    <name type="scientific">Kwoniella dejecticola CBS 10117</name>
    <dbReference type="NCBI Taxonomy" id="1296121"/>
    <lineage>
        <taxon>Eukaryota</taxon>
        <taxon>Fungi</taxon>
        <taxon>Dikarya</taxon>
        <taxon>Basidiomycota</taxon>
        <taxon>Agaricomycotina</taxon>
        <taxon>Tremellomycetes</taxon>
        <taxon>Tremellales</taxon>
        <taxon>Cryptococcaceae</taxon>
        <taxon>Kwoniella</taxon>
    </lineage>
</organism>
<dbReference type="PROSITE" id="PS00626">
    <property type="entry name" value="RCC1_2"/>
    <property type="match status" value="1"/>
</dbReference>
<dbReference type="GeneID" id="28967258"/>
<protein>
    <recommendedName>
        <fullName evidence="3">F-box domain-containing protein</fullName>
    </recommendedName>
</protein>